<dbReference type="GO" id="GO:0055085">
    <property type="term" value="P:transmembrane transport"/>
    <property type="evidence" value="ECO:0007669"/>
    <property type="project" value="InterPro"/>
</dbReference>
<dbReference type="PANTHER" id="PTHR43744:SF6">
    <property type="entry name" value="ABC TRANSPORTER PERMEASE PROTEIN YESQ-RELATED"/>
    <property type="match status" value="1"/>
</dbReference>
<comment type="similarity">
    <text evidence="7">Belongs to the binding-protein-dependent transport system permease family.</text>
</comment>
<evidence type="ECO:0000259" key="8">
    <source>
        <dbReference type="PROSITE" id="PS50928"/>
    </source>
</evidence>
<name>A0A494Y9F6_9BACL</name>
<feature type="transmembrane region" description="Helical" evidence="7">
    <location>
        <begin position="143"/>
        <end position="164"/>
    </location>
</feature>
<evidence type="ECO:0000313" key="10">
    <source>
        <dbReference type="Proteomes" id="UP000282076"/>
    </source>
</evidence>
<dbReference type="OrthoDB" id="9771544at2"/>
<evidence type="ECO:0000256" key="2">
    <source>
        <dbReference type="ARBA" id="ARBA00022448"/>
    </source>
</evidence>
<keyword evidence="4 7" id="KW-0812">Transmembrane</keyword>
<dbReference type="SUPFAM" id="SSF161098">
    <property type="entry name" value="MetI-like"/>
    <property type="match status" value="1"/>
</dbReference>
<feature type="transmembrane region" description="Helical" evidence="7">
    <location>
        <begin position="185"/>
        <end position="207"/>
    </location>
</feature>
<proteinExistence type="inferred from homology"/>
<protein>
    <submittedName>
        <fullName evidence="9">Carbohydrate ABC transporter permease</fullName>
    </submittedName>
</protein>
<dbReference type="Gene3D" id="1.10.3720.10">
    <property type="entry name" value="MetI-like"/>
    <property type="match status" value="1"/>
</dbReference>
<dbReference type="InterPro" id="IPR000515">
    <property type="entry name" value="MetI-like"/>
</dbReference>
<organism evidence="9 10">
    <name type="scientific">Cohnella endophytica</name>
    <dbReference type="NCBI Taxonomy" id="2419778"/>
    <lineage>
        <taxon>Bacteria</taxon>
        <taxon>Bacillati</taxon>
        <taxon>Bacillota</taxon>
        <taxon>Bacilli</taxon>
        <taxon>Bacillales</taxon>
        <taxon>Paenibacillaceae</taxon>
        <taxon>Cohnella</taxon>
    </lineage>
</organism>
<evidence type="ECO:0000256" key="5">
    <source>
        <dbReference type="ARBA" id="ARBA00022989"/>
    </source>
</evidence>
<dbReference type="InterPro" id="IPR035906">
    <property type="entry name" value="MetI-like_sf"/>
</dbReference>
<gene>
    <name evidence="9" type="ORF">D7Z26_04865</name>
</gene>
<evidence type="ECO:0000313" key="9">
    <source>
        <dbReference type="EMBL" id="RKP57313.1"/>
    </source>
</evidence>
<feature type="transmembrane region" description="Helical" evidence="7">
    <location>
        <begin position="109"/>
        <end position="131"/>
    </location>
</feature>
<evidence type="ECO:0000256" key="7">
    <source>
        <dbReference type="RuleBase" id="RU363032"/>
    </source>
</evidence>
<dbReference type="PROSITE" id="PS50928">
    <property type="entry name" value="ABC_TM1"/>
    <property type="match status" value="1"/>
</dbReference>
<keyword evidence="2 7" id="KW-0813">Transport</keyword>
<dbReference type="GO" id="GO:0005886">
    <property type="term" value="C:plasma membrane"/>
    <property type="evidence" value="ECO:0007669"/>
    <property type="project" value="UniProtKB-SubCell"/>
</dbReference>
<dbReference type="Pfam" id="PF00528">
    <property type="entry name" value="BPD_transp_1"/>
    <property type="match status" value="1"/>
</dbReference>
<evidence type="ECO:0000256" key="1">
    <source>
        <dbReference type="ARBA" id="ARBA00004651"/>
    </source>
</evidence>
<feature type="transmembrane region" description="Helical" evidence="7">
    <location>
        <begin position="244"/>
        <end position="264"/>
    </location>
</feature>
<dbReference type="PANTHER" id="PTHR43744">
    <property type="entry name" value="ABC TRANSPORTER PERMEASE PROTEIN MG189-RELATED-RELATED"/>
    <property type="match status" value="1"/>
</dbReference>
<dbReference type="PROSITE" id="PS51257">
    <property type="entry name" value="PROKAR_LIPOPROTEIN"/>
    <property type="match status" value="1"/>
</dbReference>
<keyword evidence="10" id="KW-1185">Reference proteome</keyword>
<evidence type="ECO:0000256" key="3">
    <source>
        <dbReference type="ARBA" id="ARBA00022475"/>
    </source>
</evidence>
<keyword evidence="5 7" id="KW-1133">Transmembrane helix</keyword>
<evidence type="ECO:0000256" key="4">
    <source>
        <dbReference type="ARBA" id="ARBA00022692"/>
    </source>
</evidence>
<dbReference type="RefSeq" id="WP_120974928.1">
    <property type="nucleotide sequence ID" value="NZ_RBZM01000002.1"/>
</dbReference>
<comment type="subcellular location">
    <subcellularLocation>
        <location evidence="1 7">Cell membrane</location>
        <topology evidence="1 7">Multi-pass membrane protein</topology>
    </subcellularLocation>
</comment>
<comment type="caution">
    <text evidence="9">The sequence shown here is derived from an EMBL/GenBank/DDBJ whole genome shotgun (WGS) entry which is preliminary data.</text>
</comment>
<keyword evidence="6 7" id="KW-0472">Membrane</keyword>
<feature type="transmembrane region" description="Helical" evidence="7">
    <location>
        <begin position="73"/>
        <end position="97"/>
    </location>
</feature>
<feature type="domain" description="ABC transmembrane type-1" evidence="8">
    <location>
        <begin position="74"/>
        <end position="265"/>
    </location>
</feature>
<dbReference type="CDD" id="cd06261">
    <property type="entry name" value="TM_PBP2"/>
    <property type="match status" value="1"/>
</dbReference>
<accession>A0A494Y9F6</accession>
<evidence type="ECO:0000256" key="6">
    <source>
        <dbReference type="ARBA" id="ARBA00023136"/>
    </source>
</evidence>
<dbReference type="Proteomes" id="UP000282076">
    <property type="component" value="Unassembled WGS sequence"/>
</dbReference>
<dbReference type="EMBL" id="RBZM01000002">
    <property type="protein sequence ID" value="RKP57313.1"/>
    <property type="molecule type" value="Genomic_DNA"/>
</dbReference>
<keyword evidence="3" id="KW-1003">Cell membrane</keyword>
<dbReference type="AlphaFoldDB" id="A0A494Y9F6"/>
<sequence length="280" mass="31532">MVINGKMFRSVVFHALVLGCGLIMLYPVFWLLSSSVKPTTEIFTSKSLWPTEFTFQHYSKGWFGLRNIQFGRFFLNSIYLCLVAVIGTVISSSMAAFAFARIQFPLRNLFFALMLGTIMLPGHVTLIPQYIMFHKIGWVDTFLPLIAPKFVGDAFFVFLIVQFIRGIPKELDESAKIDGCGWFTLFFRIILPLSFPALITAAIFTFMGTWDDFFGQLIYLSDIKKFTVPLGLRLFLDSSGSSNWGAVFAMSVLSILPSLIIFFLGQKYFTQGIATTGLKG</sequence>
<reference evidence="9 10" key="1">
    <citation type="submission" date="2018-10" db="EMBL/GenBank/DDBJ databases">
        <title>Cohnella sp. M2MS4P-1, whole genome shotgun sequence.</title>
        <authorList>
            <person name="Tuo L."/>
        </authorList>
    </citation>
    <scope>NUCLEOTIDE SEQUENCE [LARGE SCALE GENOMIC DNA]</scope>
    <source>
        <strain evidence="9 10">M2MS4P-1</strain>
    </source>
</reference>
<feature type="transmembrane region" description="Helical" evidence="7">
    <location>
        <begin position="12"/>
        <end position="32"/>
    </location>
</feature>